<feature type="compositionally biased region" description="Basic and acidic residues" evidence="2">
    <location>
        <begin position="221"/>
        <end position="232"/>
    </location>
</feature>
<feature type="region of interest" description="Disordered" evidence="2">
    <location>
        <begin position="121"/>
        <end position="141"/>
    </location>
</feature>
<feature type="compositionally biased region" description="Low complexity" evidence="2">
    <location>
        <begin position="121"/>
        <end position="138"/>
    </location>
</feature>
<feature type="region of interest" description="Disordered" evidence="2">
    <location>
        <begin position="213"/>
        <end position="232"/>
    </location>
</feature>
<dbReference type="EMBL" id="DAKRPA010000030">
    <property type="protein sequence ID" value="DBA02558.1"/>
    <property type="molecule type" value="Genomic_DNA"/>
</dbReference>
<gene>
    <name evidence="3" type="ORF">N0F65_011030</name>
</gene>
<accession>A0AAV2Z6G3</accession>
<evidence type="ECO:0000256" key="1">
    <source>
        <dbReference type="SAM" id="Coils"/>
    </source>
</evidence>
<sequence>MDANSSMELIELQEELHATQQLLQHEKEENEYLRSLLRQLETGGMAVGLTRAPQDDGHDDDDDDDDSDRAKARTATLELKHAEDKIRQLEMALLDTEETVCHLKAERLEALREVERLSLVQATPSGGSSSSSSSSGQSTEELHAELNAYRNQVYALEHQLADVHKQHAVDQEQCAAVIREQEQEVRHWKDEWKKCREANRTLQEAHDGLREQLQQALQQQDRGDNQRDHDEPEVADWREELIRHPTPSFDLDSPEVQYLLHSWTSNVKKLQYLRVWLAHIAHDTGDLPTDFPLGLELPRLAPEICDGFLTLVVPLLRKQTKREIYVHTRRHQDDYHADLRLRIVNRSE</sequence>
<evidence type="ECO:0000256" key="2">
    <source>
        <dbReference type="SAM" id="MobiDB-lite"/>
    </source>
</evidence>
<evidence type="ECO:0000313" key="4">
    <source>
        <dbReference type="Proteomes" id="UP001146120"/>
    </source>
</evidence>
<organism evidence="3 4">
    <name type="scientific">Lagenidium giganteum</name>
    <dbReference type="NCBI Taxonomy" id="4803"/>
    <lineage>
        <taxon>Eukaryota</taxon>
        <taxon>Sar</taxon>
        <taxon>Stramenopiles</taxon>
        <taxon>Oomycota</taxon>
        <taxon>Peronosporomycetes</taxon>
        <taxon>Pythiales</taxon>
        <taxon>Pythiaceae</taxon>
    </lineage>
</organism>
<evidence type="ECO:0000313" key="3">
    <source>
        <dbReference type="EMBL" id="DBA02558.1"/>
    </source>
</evidence>
<reference evidence="3" key="1">
    <citation type="submission" date="2022-11" db="EMBL/GenBank/DDBJ databases">
        <authorList>
            <person name="Morgan W.R."/>
            <person name="Tartar A."/>
        </authorList>
    </citation>
    <scope>NUCLEOTIDE SEQUENCE</scope>
    <source>
        <strain evidence="3">ARSEF 373</strain>
    </source>
</reference>
<protein>
    <submittedName>
        <fullName evidence="3">Uncharacterized protein</fullName>
    </submittedName>
</protein>
<reference evidence="3" key="2">
    <citation type="journal article" date="2023" name="Microbiol Resour">
        <title>Decontamination and Annotation of the Draft Genome Sequence of the Oomycete Lagenidium giganteum ARSEF 373.</title>
        <authorList>
            <person name="Morgan W.R."/>
            <person name="Tartar A."/>
        </authorList>
    </citation>
    <scope>NUCLEOTIDE SEQUENCE</scope>
    <source>
        <strain evidence="3">ARSEF 373</strain>
    </source>
</reference>
<dbReference type="AlphaFoldDB" id="A0AAV2Z6G3"/>
<feature type="region of interest" description="Disordered" evidence="2">
    <location>
        <begin position="48"/>
        <end position="69"/>
    </location>
</feature>
<dbReference type="Proteomes" id="UP001146120">
    <property type="component" value="Unassembled WGS sequence"/>
</dbReference>
<keyword evidence="4" id="KW-1185">Reference proteome</keyword>
<proteinExistence type="predicted"/>
<keyword evidence="1" id="KW-0175">Coiled coil</keyword>
<feature type="coiled-coil region" evidence="1">
    <location>
        <begin position="72"/>
        <end position="99"/>
    </location>
</feature>
<feature type="compositionally biased region" description="Acidic residues" evidence="2">
    <location>
        <begin position="57"/>
        <end position="67"/>
    </location>
</feature>
<name>A0AAV2Z6G3_9STRA</name>
<comment type="caution">
    <text evidence="3">The sequence shown here is derived from an EMBL/GenBank/DDBJ whole genome shotgun (WGS) entry which is preliminary data.</text>
</comment>